<proteinExistence type="predicted"/>
<evidence type="ECO:0000256" key="1">
    <source>
        <dbReference type="SAM" id="MobiDB-lite"/>
    </source>
</evidence>
<protein>
    <submittedName>
        <fullName evidence="2">Uncharacterized protein</fullName>
    </submittedName>
</protein>
<evidence type="ECO:0000313" key="3">
    <source>
        <dbReference type="Proteomes" id="UP000827986"/>
    </source>
</evidence>
<organism evidence="2 3">
    <name type="scientific">Mauremys mutica</name>
    <name type="common">yellowpond turtle</name>
    <dbReference type="NCBI Taxonomy" id="74926"/>
    <lineage>
        <taxon>Eukaryota</taxon>
        <taxon>Metazoa</taxon>
        <taxon>Chordata</taxon>
        <taxon>Craniata</taxon>
        <taxon>Vertebrata</taxon>
        <taxon>Euteleostomi</taxon>
        <taxon>Archelosauria</taxon>
        <taxon>Testudinata</taxon>
        <taxon>Testudines</taxon>
        <taxon>Cryptodira</taxon>
        <taxon>Durocryptodira</taxon>
        <taxon>Testudinoidea</taxon>
        <taxon>Geoemydidae</taxon>
        <taxon>Geoemydinae</taxon>
        <taxon>Mauremys</taxon>
    </lineage>
</organism>
<dbReference type="AlphaFoldDB" id="A0A9D3XSC8"/>
<evidence type="ECO:0000313" key="2">
    <source>
        <dbReference type="EMBL" id="KAH1185246.1"/>
    </source>
</evidence>
<dbReference type="EMBL" id="JAHDVG010000463">
    <property type="protein sequence ID" value="KAH1185246.1"/>
    <property type="molecule type" value="Genomic_DNA"/>
</dbReference>
<keyword evidence="3" id="KW-1185">Reference proteome</keyword>
<feature type="region of interest" description="Disordered" evidence="1">
    <location>
        <begin position="19"/>
        <end position="49"/>
    </location>
</feature>
<gene>
    <name evidence="2" type="ORF">KIL84_017995</name>
</gene>
<accession>A0A9D3XSC8</accession>
<name>A0A9D3XSC8_9SAUR</name>
<sequence length="76" mass="8176">MLRIYSRIYNLISSELLSSSEPVTPAVEGFSSSSSSSSSSDDDDDNDAQMVCIRRNENMARALLAVASFQIGPAIT</sequence>
<reference evidence="2" key="1">
    <citation type="submission" date="2021-09" db="EMBL/GenBank/DDBJ databases">
        <title>The genome of Mauremys mutica provides insights into the evolution of semi-aquatic lifestyle.</title>
        <authorList>
            <person name="Gong S."/>
            <person name="Gao Y."/>
        </authorList>
    </citation>
    <scope>NUCLEOTIDE SEQUENCE</scope>
    <source>
        <strain evidence="2">MM-2020</strain>
        <tissue evidence="2">Muscle</tissue>
    </source>
</reference>
<dbReference type="Proteomes" id="UP000827986">
    <property type="component" value="Unassembled WGS sequence"/>
</dbReference>
<comment type="caution">
    <text evidence="2">The sequence shown here is derived from an EMBL/GenBank/DDBJ whole genome shotgun (WGS) entry which is preliminary data.</text>
</comment>